<gene>
    <name evidence="8" type="ORF">FB192DRAFT_1379377</name>
</gene>
<feature type="domain" description="Misato Segment II tubulin-like" evidence="6">
    <location>
        <begin position="2"/>
        <end position="116"/>
    </location>
</feature>
<dbReference type="Proteomes" id="UP000469890">
    <property type="component" value="Unassembled WGS sequence"/>
</dbReference>
<evidence type="ECO:0000256" key="3">
    <source>
        <dbReference type="ARBA" id="ARBA00008507"/>
    </source>
</evidence>
<name>A0A8H4F3Q7_MUCCL</name>
<feature type="coiled-coil region" evidence="5">
    <location>
        <begin position="107"/>
        <end position="134"/>
    </location>
</feature>
<organism evidence="8 9">
    <name type="scientific">Mucor circinelloides f. lusitanicus</name>
    <name type="common">Mucor racemosus var. lusitanicus</name>
    <dbReference type="NCBI Taxonomy" id="29924"/>
    <lineage>
        <taxon>Eukaryota</taxon>
        <taxon>Fungi</taxon>
        <taxon>Fungi incertae sedis</taxon>
        <taxon>Mucoromycota</taxon>
        <taxon>Mucoromycotina</taxon>
        <taxon>Mucoromycetes</taxon>
        <taxon>Mucorales</taxon>
        <taxon>Mucorineae</taxon>
        <taxon>Mucoraceae</taxon>
        <taxon>Mucor</taxon>
    </lineage>
</organism>
<dbReference type="InterPro" id="IPR029209">
    <property type="entry name" value="DML1/Misato_tubulin"/>
</dbReference>
<dbReference type="CDD" id="cd06060">
    <property type="entry name" value="misato"/>
    <property type="match status" value="1"/>
</dbReference>
<dbReference type="PROSITE" id="PS00228">
    <property type="entry name" value="TUBULIN_B_AUTOREG"/>
    <property type="match status" value="1"/>
</dbReference>
<reference evidence="8 9" key="1">
    <citation type="submission" date="2019-09" db="EMBL/GenBank/DDBJ databases">
        <authorList>
            <consortium name="DOE Joint Genome Institute"/>
            <person name="Mondo S.J."/>
            <person name="Navarro-Mendoza M.I."/>
            <person name="Perez-Arques C."/>
            <person name="Panchal S."/>
            <person name="Nicolas F.E."/>
            <person name="Ganguly P."/>
            <person name="Pangilinan J."/>
            <person name="Grigoriev I."/>
            <person name="Heitman J."/>
            <person name="Sanya K."/>
            <person name="Garre V."/>
        </authorList>
    </citation>
    <scope>NUCLEOTIDE SEQUENCE [LARGE SCALE GENOMIC DNA]</scope>
    <source>
        <strain evidence="8 9">MU402</strain>
    </source>
</reference>
<dbReference type="PANTHER" id="PTHR13391">
    <property type="entry name" value="MITOCHONDRIAL DISTRIBUTION REGULATOR MISATO"/>
    <property type="match status" value="1"/>
</dbReference>
<dbReference type="Gene3D" id="3.40.50.1440">
    <property type="entry name" value="Tubulin/FtsZ, GTPase domain"/>
    <property type="match status" value="1"/>
</dbReference>
<dbReference type="AlphaFoldDB" id="A0A8H4F3Q7"/>
<dbReference type="EMBL" id="JAAECE010000004">
    <property type="protein sequence ID" value="KAF1802698.1"/>
    <property type="molecule type" value="Genomic_DNA"/>
</dbReference>
<evidence type="ECO:0000256" key="5">
    <source>
        <dbReference type="SAM" id="Coils"/>
    </source>
</evidence>
<proteinExistence type="inferred from homology"/>
<dbReference type="Pfam" id="PF10644">
    <property type="entry name" value="Misat_Tub_SegII"/>
    <property type="match status" value="1"/>
</dbReference>
<evidence type="ECO:0000256" key="2">
    <source>
        <dbReference type="ARBA" id="ARBA00004173"/>
    </source>
</evidence>
<evidence type="ECO:0000256" key="4">
    <source>
        <dbReference type="ARBA" id="ARBA00023128"/>
    </source>
</evidence>
<evidence type="ECO:0000313" key="8">
    <source>
        <dbReference type="EMBL" id="KAF1802698.1"/>
    </source>
</evidence>
<evidence type="ECO:0000259" key="6">
    <source>
        <dbReference type="Pfam" id="PF10644"/>
    </source>
</evidence>
<dbReference type="GO" id="GO:0007005">
    <property type="term" value="P:mitochondrion organization"/>
    <property type="evidence" value="ECO:0007669"/>
    <property type="project" value="InterPro"/>
</dbReference>
<dbReference type="InterPro" id="IPR019605">
    <property type="entry name" value="Misato_II_tubulin-like"/>
</dbReference>
<dbReference type="PANTHER" id="PTHR13391:SF0">
    <property type="entry name" value="PROTEIN MISATO HOMOLOG 1"/>
    <property type="match status" value="1"/>
</dbReference>
<feature type="domain" description="DML1/Misato tubulin" evidence="7">
    <location>
        <begin position="132"/>
        <end position="319"/>
    </location>
</feature>
<keyword evidence="5" id="KW-0175">Coiled coil</keyword>
<protein>
    <submittedName>
        <fullName evidence="8">Tubulin domain-containing protein</fullName>
    </submittedName>
</protein>
<evidence type="ECO:0000256" key="1">
    <source>
        <dbReference type="ARBA" id="ARBA00003757"/>
    </source>
</evidence>
<dbReference type="InterPro" id="IPR049942">
    <property type="entry name" value="DML1/Misato"/>
</dbReference>
<dbReference type="InterPro" id="IPR013838">
    <property type="entry name" value="Beta-tubulin_BS"/>
</dbReference>
<accession>A0A8H4F3Q7</accession>
<sequence>MREIVTLQLGSLANHVGTHFWNSQEEYFNYGDSTQIKTDEINHDVLYRQGETSSGVLTYTPRTLIYDLKGGFGSMQKYNKLFGGADADAEQVPWEQGISRIDRRTAKNQYQQQLDRMETEHVNMDAAIQQLDQTVNNWSDYNRIYYHPRSVNPIVTHQMDNDITPFDNYTIGRQAYQDNEKETDIFEDNFRFFVEECDNLQGFQIMTDVDDAFGGFTEGLLNNIRDEFAKTPIMTYGMSDSHAQYRTDRHKQKIMLNRALSITRLADLSSIYVPIYTPTHAAVQKCGLSPFVQFNDLSRYHTSAMIASAIESNSLPYRLKHNPMTMADTVSKLNWVRSTNLASLSVCLPLPISETGYTGTLEDKQPLKPTLPLLDRMSTHDAKDVYGEVLVARGLPSNMQQQTNYLERLYSTFKDSNDPLQARFSLDCPFPLPETYPRIFTSRVNQDGFITNGASAEPAQSVPVFTQFESGSLLKASVDHHLNNMNKLVFKDFFEYSQGESGLSREDFLETKEALISLSDNYRTDDDSMML</sequence>
<comment type="function">
    <text evidence="1">Involved in the partitioning of the mitochondrial organelle and mitochondrial DNA (mtDNA) inheritance.</text>
</comment>
<dbReference type="SUPFAM" id="SSF52490">
    <property type="entry name" value="Tubulin nucleotide-binding domain-like"/>
    <property type="match status" value="1"/>
</dbReference>
<comment type="subcellular location">
    <subcellularLocation>
        <location evidence="2">Mitochondrion</location>
    </subcellularLocation>
</comment>
<comment type="similarity">
    <text evidence="3">Belongs to the misato family.</text>
</comment>
<dbReference type="GO" id="GO:0005739">
    <property type="term" value="C:mitochondrion"/>
    <property type="evidence" value="ECO:0007669"/>
    <property type="project" value="UniProtKB-SubCell"/>
</dbReference>
<dbReference type="InterPro" id="IPR036525">
    <property type="entry name" value="Tubulin/FtsZ_GTPase_sf"/>
</dbReference>
<keyword evidence="4" id="KW-0496">Mitochondrion</keyword>
<evidence type="ECO:0000313" key="9">
    <source>
        <dbReference type="Proteomes" id="UP000469890"/>
    </source>
</evidence>
<comment type="caution">
    <text evidence="8">The sequence shown here is derived from an EMBL/GenBank/DDBJ whole genome shotgun (WGS) entry which is preliminary data.</text>
</comment>
<evidence type="ECO:0000259" key="7">
    <source>
        <dbReference type="Pfam" id="PF14881"/>
    </source>
</evidence>
<dbReference type="Pfam" id="PF14881">
    <property type="entry name" value="Tubulin_3"/>
    <property type="match status" value="1"/>
</dbReference>